<dbReference type="SMART" id="SM00255">
    <property type="entry name" value="TIR"/>
    <property type="match status" value="1"/>
</dbReference>
<dbReference type="InterPro" id="IPR042197">
    <property type="entry name" value="Apaf_helical"/>
</dbReference>
<dbReference type="GO" id="GO:0043531">
    <property type="term" value="F:ADP binding"/>
    <property type="evidence" value="ECO:0007669"/>
    <property type="project" value="InterPro"/>
</dbReference>
<accession>A0AAD9WKM9</accession>
<evidence type="ECO:0000313" key="3">
    <source>
        <dbReference type="Proteomes" id="UP001280121"/>
    </source>
</evidence>
<dbReference type="Pfam" id="PF01582">
    <property type="entry name" value="TIR"/>
    <property type="match status" value="1"/>
</dbReference>
<dbReference type="PRINTS" id="PR00364">
    <property type="entry name" value="DISEASERSIST"/>
</dbReference>
<dbReference type="InterPro" id="IPR000157">
    <property type="entry name" value="TIR_dom"/>
</dbReference>
<dbReference type="GO" id="GO:0007165">
    <property type="term" value="P:signal transduction"/>
    <property type="evidence" value="ECO:0007669"/>
    <property type="project" value="InterPro"/>
</dbReference>
<dbReference type="InterPro" id="IPR035897">
    <property type="entry name" value="Toll_tir_struct_dom_sf"/>
</dbReference>
<dbReference type="PROSITE" id="PS50104">
    <property type="entry name" value="TIR"/>
    <property type="match status" value="1"/>
</dbReference>
<evidence type="ECO:0000259" key="1">
    <source>
        <dbReference type="PROSITE" id="PS50104"/>
    </source>
</evidence>
<comment type="caution">
    <text evidence="2">The sequence shown here is derived from an EMBL/GenBank/DDBJ whole genome shotgun (WGS) entry which is preliminary data.</text>
</comment>
<dbReference type="AlphaFoldDB" id="A0AAD9WKM9"/>
<dbReference type="InterPro" id="IPR027417">
    <property type="entry name" value="P-loop_NTPase"/>
</dbReference>
<dbReference type="Gene3D" id="1.10.8.430">
    <property type="entry name" value="Helical domain of apoptotic protease-activating factors"/>
    <property type="match status" value="1"/>
</dbReference>
<dbReference type="SUPFAM" id="SSF52200">
    <property type="entry name" value="Toll/Interleukin receptor TIR domain"/>
    <property type="match status" value="1"/>
</dbReference>
<sequence>MGNLKSTPSTTSTKYDVFLNFRGEDTQCCFTDHLYKALCGKQIRTFTDNQLKRGDEISPALFTAIEESKISVVIFSKNYASSKWERLENCGGLACLQKDILSTVLNEEDLKLDSPTIPQQIKERLSGLRVFIVLDDVDDFLQLKTLARGVDGLSQRSRIIITSRDKHVFQNRCVNDDKIYEVGGINRHEALQLFCNYAFKQKHPIEDFKVLSNELVNYAKGNPLALKVLGLSLNQKNKQEWESAVDKLRTNFNRKIFDVLKISYDGSNDVEKDIFLDIACFLKGKGKDYVAKILDDC</sequence>
<evidence type="ECO:0000313" key="2">
    <source>
        <dbReference type="EMBL" id="KAK2634636.1"/>
    </source>
</evidence>
<name>A0AAD9WKM9_9ROSI</name>
<organism evidence="2 3">
    <name type="scientific">Dipteronia dyeriana</name>
    <dbReference type="NCBI Taxonomy" id="168575"/>
    <lineage>
        <taxon>Eukaryota</taxon>
        <taxon>Viridiplantae</taxon>
        <taxon>Streptophyta</taxon>
        <taxon>Embryophyta</taxon>
        <taxon>Tracheophyta</taxon>
        <taxon>Spermatophyta</taxon>
        <taxon>Magnoliopsida</taxon>
        <taxon>eudicotyledons</taxon>
        <taxon>Gunneridae</taxon>
        <taxon>Pentapetalae</taxon>
        <taxon>rosids</taxon>
        <taxon>malvids</taxon>
        <taxon>Sapindales</taxon>
        <taxon>Sapindaceae</taxon>
        <taxon>Hippocastanoideae</taxon>
        <taxon>Acereae</taxon>
        <taxon>Dipteronia</taxon>
    </lineage>
</organism>
<dbReference type="Gene3D" id="3.40.50.10140">
    <property type="entry name" value="Toll/interleukin-1 receptor homology (TIR) domain"/>
    <property type="match status" value="1"/>
</dbReference>
<proteinExistence type="predicted"/>
<dbReference type="GO" id="GO:0006952">
    <property type="term" value="P:defense response"/>
    <property type="evidence" value="ECO:0007669"/>
    <property type="project" value="InterPro"/>
</dbReference>
<dbReference type="SUPFAM" id="SSF52540">
    <property type="entry name" value="P-loop containing nucleoside triphosphate hydrolases"/>
    <property type="match status" value="1"/>
</dbReference>
<dbReference type="PANTHER" id="PTHR11017">
    <property type="entry name" value="LEUCINE-RICH REPEAT-CONTAINING PROTEIN"/>
    <property type="match status" value="1"/>
</dbReference>
<dbReference type="FunFam" id="1.10.8.430:FF:000002">
    <property type="entry name" value="Disease resistance protein (TIR-NBS-LRR class)"/>
    <property type="match status" value="1"/>
</dbReference>
<dbReference type="EMBL" id="JANJYI010000009">
    <property type="protein sequence ID" value="KAK2634636.1"/>
    <property type="molecule type" value="Genomic_DNA"/>
</dbReference>
<dbReference type="Proteomes" id="UP001280121">
    <property type="component" value="Unassembled WGS sequence"/>
</dbReference>
<feature type="domain" description="TIR" evidence="1">
    <location>
        <begin position="13"/>
        <end position="154"/>
    </location>
</feature>
<dbReference type="PANTHER" id="PTHR11017:SF574">
    <property type="entry name" value="ADP-RIBOSYL CYCLASE_CYCLIC ADP-RIBOSE HYDROLASE"/>
    <property type="match status" value="1"/>
</dbReference>
<keyword evidence="3" id="KW-1185">Reference proteome</keyword>
<protein>
    <recommendedName>
        <fullName evidence="1">TIR domain-containing protein</fullName>
    </recommendedName>
</protein>
<reference evidence="2" key="1">
    <citation type="journal article" date="2023" name="Plant J.">
        <title>Genome sequences and population genomics provide insights into the demographic history, inbreeding, and mutation load of two 'living fossil' tree species of Dipteronia.</title>
        <authorList>
            <person name="Feng Y."/>
            <person name="Comes H.P."/>
            <person name="Chen J."/>
            <person name="Zhu S."/>
            <person name="Lu R."/>
            <person name="Zhang X."/>
            <person name="Li P."/>
            <person name="Qiu J."/>
            <person name="Olsen K.M."/>
            <person name="Qiu Y."/>
        </authorList>
    </citation>
    <scope>NUCLEOTIDE SEQUENCE</scope>
    <source>
        <strain evidence="2">KIB01</strain>
    </source>
</reference>
<dbReference type="InterPro" id="IPR044974">
    <property type="entry name" value="Disease_R_plants"/>
</dbReference>
<gene>
    <name evidence="2" type="ORF">Ddye_029428</name>
</gene>